<dbReference type="Proteomes" id="UP001443914">
    <property type="component" value="Unassembled WGS sequence"/>
</dbReference>
<organism evidence="4 5">
    <name type="scientific">Saponaria officinalis</name>
    <name type="common">Common soapwort</name>
    <name type="synonym">Lychnis saponaria</name>
    <dbReference type="NCBI Taxonomy" id="3572"/>
    <lineage>
        <taxon>Eukaryota</taxon>
        <taxon>Viridiplantae</taxon>
        <taxon>Streptophyta</taxon>
        <taxon>Embryophyta</taxon>
        <taxon>Tracheophyta</taxon>
        <taxon>Spermatophyta</taxon>
        <taxon>Magnoliopsida</taxon>
        <taxon>eudicotyledons</taxon>
        <taxon>Gunneridae</taxon>
        <taxon>Pentapetalae</taxon>
        <taxon>Caryophyllales</taxon>
        <taxon>Caryophyllaceae</taxon>
        <taxon>Caryophylleae</taxon>
        <taxon>Saponaria</taxon>
    </lineage>
</organism>
<accession>A0AAW1MNH1</accession>
<dbReference type="CDD" id="cd16118">
    <property type="entry name" value="UBX2_UBXN9"/>
    <property type="match status" value="1"/>
</dbReference>
<evidence type="ECO:0000256" key="2">
    <source>
        <dbReference type="SAM" id="MobiDB-lite"/>
    </source>
</evidence>
<dbReference type="InterPro" id="IPR029071">
    <property type="entry name" value="Ubiquitin-like_domsf"/>
</dbReference>
<feature type="region of interest" description="Disordered" evidence="2">
    <location>
        <begin position="214"/>
        <end position="244"/>
    </location>
</feature>
<dbReference type="PANTHER" id="PTHR47557">
    <property type="entry name" value="PLANT UBX DOMAIN-CONTAINING PROTEIN 1"/>
    <property type="match status" value="1"/>
</dbReference>
<evidence type="ECO:0000313" key="5">
    <source>
        <dbReference type="Proteomes" id="UP001443914"/>
    </source>
</evidence>
<dbReference type="InterPro" id="IPR044232">
    <property type="entry name" value="PUX1"/>
</dbReference>
<keyword evidence="1" id="KW-0833">Ubl conjugation pathway</keyword>
<evidence type="ECO:0000259" key="3">
    <source>
        <dbReference type="PROSITE" id="PS50033"/>
    </source>
</evidence>
<keyword evidence="5" id="KW-1185">Reference proteome</keyword>
<comment type="caution">
    <text evidence="4">The sequence shown here is derived from an EMBL/GenBank/DDBJ whole genome shotgun (WGS) entry which is preliminary data.</text>
</comment>
<dbReference type="GO" id="GO:0032984">
    <property type="term" value="P:protein-containing complex disassembly"/>
    <property type="evidence" value="ECO:0007669"/>
    <property type="project" value="InterPro"/>
</dbReference>
<feature type="domain" description="UBX" evidence="3">
    <location>
        <begin position="99"/>
        <end position="175"/>
    </location>
</feature>
<evidence type="ECO:0000313" key="4">
    <source>
        <dbReference type="EMBL" id="KAK9750598.1"/>
    </source>
</evidence>
<dbReference type="InterPro" id="IPR001012">
    <property type="entry name" value="UBX_dom"/>
</dbReference>
<dbReference type="GO" id="GO:0051117">
    <property type="term" value="F:ATPase binding"/>
    <property type="evidence" value="ECO:0007669"/>
    <property type="project" value="InterPro"/>
</dbReference>
<reference evidence="4" key="1">
    <citation type="submission" date="2024-03" db="EMBL/GenBank/DDBJ databases">
        <title>WGS assembly of Saponaria officinalis var. Norfolk2.</title>
        <authorList>
            <person name="Jenkins J."/>
            <person name="Shu S."/>
            <person name="Grimwood J."/>
            <person name="Barry K."/>
            <person name="Goodstein D."/>
            <person name="Schmutz J."/>
            <person name="Leebens-Mack J."/>
            <person name="Osbourn A."/>
        </authorList>
    </citation>
    <scope>NUCLEOTIDE SEQUENCE [LARGE SCALE GENOMIC DNA]</scope>
    <source>
        <strain evidence="4">JIC</strain>
    </source>
</reference>
<dbReference type="AlphaFoldDB" id="A0AAW1MNH1"/>
<proteinExistence type="predicted"/>
<dbReference type="Pfam" id="PF00789">
    <property type="entry name" value="UBX"/>
    <property type="match status" value="1"/>
</dbReference>
<dbReference type="SUPFAM" id="SSF54236">
    <property type="entry name" value="Ubiquitin-like"/>
    <property type="match status" value="1"/>
</dbReference>
<name>A0AAW1MNH1_SAPOF</name>
<dbReference type="EMBL" id="JBDFQZ010000002">
    <property type="protein sequence ID" value="KAK9750598.1"/>
    <property type="molecule type" value="Genomic_DNA"/>
</dbReference>
<dbReference type="PROSITE" id="PS50033">
    <property type="entry name" value="UBX"/>
    <property type="match status" value="1"/>
</dbReference>
<evidence type="ECO:0000256" key="1">
    <source>
        <dbReference type="ARBA" id="ARBA00022786"/>
    </source>
</evidence>
<dbReference type="Gene3D" id="3.10.20.90">
    <property type="entry name" value="Phosphatidylinositol 3-kinase Catalytic Subunit, Chain A, domain 1"/>
    <property type="match status" value="1"/>
</dbReference>
<sequence>MNFDSPIAWKRRKLNIDSMDMDGANAKLQAAKEKYGRDIRVFETVRASQPSPTVTPSEETDEFFEFTPADYYHLMAGKKEDKYLKTKKIRDAETAARRSRITKAVMRVRFPDGYTLEATFHPSESIQTVFDLLKKVLSKPELPYYLYTTPPKKQIKDTMQNFFDAGFVPGAIVHFSYDLPRDNEAFCVPFLQEDVMALNGLDLVPEPMKESVEAVSETVPAVPAPAPERGASDKKPMKPKWLKM</sequence>
<protein>
    <recommendedName>
        <fullName evidence="3">UBX domain-containing protein</fullName>
    </recommendedName>
</protein>
<gene>
    <name evidence="4" type="ORF">RND81_02G207700</name>
</gene>
<dbReference type="PANTHER" id="PTHR47557:SF2">
    <property type="entry name" value="PLANT UBX DOMAIN-CONTAINING PROTEIN 1"/>
    <property type="match status" value="1"/>
</dbReference>